<dbReference type="RefSeq" id="WP_203956851.1">
    <property type="nucleotide sequence ID" value="NZ_BOOO01000037.1"/>
</dbReference>
<proteinExistence type="inferred from homology"/>
<keyword evidence="4 6" id="KW-0862">Zinc</keyword>
<dbReference type="Gene3D" id="3.90.180.10">
    <property type="entry name" value="Medium-chain alcohol dehydrogenases, catalytic domain"/>
    <property type="match status" value="1"/>
</dbReference>
<dbReference type="GO" id="GO:0008270">
    <property type="term" value="F:zinc ion binding"/>
    <property type="evidence" value="ECO:0007669"/>
    <property type="project" value="InterPro"/>
</dbReference>
<comment type="similarity">
    <text evidence="2 6">Belongs to the zinc-containing alcohol dehydrogenase family.</text>
</comment>
<keyword evidence="10" id="KW-1185">Reference proteome</keyword>
<evidence type="ECO:0000256" key="5">
    <source>
        <dbReference type="ARBA" id="ARBA00023002"/>
    </source>
</evidence>
<dbReference type="AlphaFoldDB" id="A0A8J3TV16"/>
<dbReference type="InterPro" id="IPR013149">
    <property type="entry name" value="ADH-like_C"/>
</dbReference>
<evidence type="ECO:0000256" key="2">
    <source>
        <dbReference type="ARBA" id="ARBA00008072"/>
    </source>
</evidence>
<comment type="cofactor">
    <cofactor evidence="1 6">
        <name>Zn(2+)</name>
        <dbReference type="ChEBI" id="CHEBI:29105"/>
    </cofactor>
</comment>
<protein>
    <submittedName>
        <fullName evidence="9">2,3-butanediol dehydrogenase</fullName>
    </submittedName>
</protein>
<dbReference type="Gene3D" id="3.40.50.720">
    <property type="entry name" value="NAD(P)-binding Rossmann-like Domain"/>
    <property type="match status" value="1"/>
</dbReference>
<dbReference type="InterPro" id="IPR036291">
    <property type="entry name" value="NAD(P)-bd_dom_sf"/>
</dbReference>
<dbReference type="PANTHER" id="PTHR43161">
    <property type="entry name" value="SORBITOL DEHYDROGENASE"/>
    <property type="match status" value="1"/>
</dbReference>
<sequence>MRAVRWHGAGDVRVEEVAPPASPGAGEVRVRVAWCGLCGTDVHEYRFGPVHVSIRPHPVTGRSAPLTMGHEISGWVESVGDDVTGLVVGDLVALNALLPCGACSPCTRKDFHLCLTLGHLGQSADGGLADLLTVPAAMAVPALPGMSAEATALAEPFAVAMRAVRRAGRPTGRPCVVIGAGTIGLATATVLDADGNTVTVLDIAKERIRHAADLGFEAREVTDARTSGLQAPIVIECSGAAVAGDTAIRLAEPGGVVVIVGLPGGPSSLDLADVALREIRIVGSMSHLADTDMVPAMEILAAHSERAERIVTSRIALADTVTHGFDVLVGPERDRHAKILVKVNDAP</sequence>
<dbReference type="Pfam" id="PF08240">
    <property type="entry name" value="ADH_N"/>
    <property type="match status" value="1"/>
</dbReference>
<dbReference type="PROSITE" id="PS00059">
    <property type="entry name" value="ADH_ZINC"/>
    <property type="match status" value="1"/>
</dbReference>
<gene>
    <name evidence="9" type="ORF">Pmi06nite_64400</name>
</gene>
<dbReference type="GO" id="GO:0016491">
    <property type="term" value="F:oxidoreductase activity"/>
    <property type="evidence" value="ECO:0007669"/>
    <property type="project" value="UniProtKB-KW"/>
</dbReference>
<evidence type="ECO:0000313" key="10">
    <source>
        <dbReference type="Proteomes" id="UP000650628"/>
    </source>
</evidence>
<keyword evidence="3 6" id="KW-0479">Metal-binding</keyword>
<feature type="domain" description="Alcohol dehydrogenase-like C-terminal" evidence="7">
    <location>
        <begin position="183"/>
        <end position="294"/>
    </location>
</feature>
<keyword evidence="5" id="KW-0560">Oxidoreductase</keyword>
<feature type="domain" description="Alcohol dehydrogenase-like N-terminal" evidence="8">
    <location>
        <begin position="24"/>
        <end position="141"/>
    </location>
</feature>
<dbReference type="InterPro" id="IPR013154">
    <property type="entry name" value="ADH-like_N"/>
</dbReference>
<evidence type="ECO:0000313" key="9">
    <source>
        <dbReference type="EMBL" id="GII32998.1"/>
    </source>
</evidence>
<evidence type="ECO:0000259" key="8">
    <source>
        <dbReference type="Pfam" id="PF08240"/>
    </source>
</evidence>
<evidence type="ECO:0000256" key="1">
    <source>
        <dbReference type="ARBA" id="ARBA00001947"/>
    </source>
</evidence>
<dbReference type="SUPFAM" id="SSF50129">
    <property type="entry name" value="GroES-like"/>
    <property type="match status" value="1"/>
</dbReference>
<reference evidence="9 10" key="1">
    <citation type="submission" date="2021-01" db="EMBL/GenBank/DDBJ databases">
        <title>Whole genome shotgun sequence of Planotetraspora mira NBRC 15435.</title>
        <authorList>
            <person name="Komaki H."/>
            <person name="Tamura T."/>
        </authorList>
    </citation>
    <scope>NUCLEOTIDE SEQUENCE [LARGE SCALE GENOMIC DNA]</scope>
    <source>
        <strain evidence="9 10">NBRC 15435</strain>
    </source>
</reference>
<dbReference type="EMBL" id="BOOO01000037">
    <property type="protein sequence ID" value="GII32998.1"/>
    <property type="molecule type" value="Genomic_DNA"/>
</dbReference>
<evidence type="ECO:0000259" key="7">
    <source>
        <dbReference type="Pfam" id="PF00107"/>
    </source>
</evidence>
<evidence type="ECO:0000256" key="6">
    <source>
        <dbReference type="RuleBase" id="RU361277"/>
    </source>
</evidence>
<name>A0A8J3TV16_9ACTN</name>
<dbReference type="InterPro" id="IPR011032">
    <property type="entry name" value="GroES-like_sf"/>
</dbReference>
<dbReference type="Proteomes" id="UP000650628">
    <property type="component" value="Unassembled WGS sequence"/>
</dbReference>
<evidence type="ECO:0000256" key="3">
    <source>
        <dbReference type="ARBA" id="ARBA00022723"/>
    </source>
</evidence>
<accession>A0A8J3TV16</accession>
<dbReference type="PANTHER" id="PTHR43161:SF23">
    <property type="entry name" value="(R,R)-BUTANEDIOL DEHYDROGENASE-RELATED"/>
    <property type="match status" value="1"/>
</dbReference>
<dbReference type="Pfam" id="PF00107">
    <property type="entry name" value="ADH_zinc_N"/>
    <property type="match status" value="1"/>
</dbReference>
<comment type="caution">
    <text evidence="9">The sequence shown here is derived from an EMBL/GenBank/DDBJ whole genome shotgun (WGS) entry which is preliminary data.</text>
</comment>
<organism evidence="9 10">
    <name type="scientific">Planotetraspora mira</name>
    <dbReference type="NCBI Taxonomy" id="58121"/>
    <lineage>
        <taxon>Bacteria</taxon>
        <taxon>Bacillati</taxon>
        <taxon>Actinomycetota</taxon>
        <taxon>Actinomycetes</taxon>
        <taxon>Streptosporangiales</taxon>
        <taxon>Streptosporangiaceae</taxon>
        <taxon>Planotetraspora</taxon>
    </lineage>
</organism>
<dbReference type="SUPFAM" id="SSF51735">
    <property type="entry name" value="NAD(P)-binding Rossmann-fold domains"/>
    <property type="match status" value="1"/>
</dbReference>
<evidence type="ECO:0000256" key="4">
    <source>
        <dbReference type="ARBA" id="ARBA00022833"/>
    </source>
</evidence>
<dbReference type="InterPro" id="IPR002328">
    <property type="entry name" value="ADH_Zn_CS"/>
</dbReference>